<evidence type="ECO:0000313" key="3">
    <source>
        <dbReference type="EMBL" id="RBP83750.1"/>
    </source>
</evidence>
<dbReference type="InterPro" id="IPR043724">
    <property type="entry name" value="DUF5666"/>
</dbReference>
<evidence type="ECO:0000259" key="2">
    <source>
        <dbReference type="Pfam" id="PF18914"/>
    </source>
</evidence>
<comment type="caution">
    <text evidence="3">The sequence shown here is derived from an EMBL/GenBank/DDBJ whole genome shotgun (WGS) entry which is preliminary data.</text>
</comment>
<feature type="domain" description="DUF5666" evidence="2">
    <location>
        <begin position="61"/>
        <end position="118"/>
    </location>
</feature>
<dbReference type="Proteomes" id="UP000252792">
    <property type="component" value="Unassembled WGS sequence"/>
</dbReference>
<accession>A0A366JBG0</accession>
<sequence>MTKLIAALVIFITCVSLLWAHDDRGIGGTGKYSDSDERGMGGTGKYANSDDRGIGGTAVIGTITAFGSIWVNGLEIEFSHDTDIKMDGQNTKGSSLRVGQQVQVLASQKSGTWQAKTILIDHSLVGRLKQNADQTWNIQGVNIMKDPNIPGSWPKLTQDDYVKVSGYFDSNVFYATDIVAANDDNTWKVSAPIVLSKNDKWTIGNNALPADVLDAKSGEIITLAGVYTEYGNRLTRIYYHRDIPFSNQSTHYIVEKRSPQFSESVEYSPSTFRKTIEPQNAIKREQLDTPSRSSFFNEATPQQNDRSNPFEQWSNGGFSPSQGNRDPFGQSPNGTFGDHSPSRSHSGGQPPRGR</sequence>
<feature type="region of interest" description="Disordered" evidence="1">
    <location>
        <begin position="264"/>
        <end position="354"/>
    </location>
</feature>
<reference evidence="3 4" key="1">
    <citation type="submission" date="2018-06" db="EMBL/GenBank/DDBJ databases">
        <title>Genomic Encyclopedia of Type Strains, Phase III (KMG-III): the genomes of soil and plant-associated and newly described type strains.</title>
        <authorList>
            <person name="Whitman W."/>
        </authorList>
    </citation>
    <scope>NUCLEOTIDE SEQUENCE [LARGE SCALE GENOMIC DNA]</scope>
    <source>
        <strain evidence="3 4">CECT 7377</strain>
    </source>
</reference>
<dbReference type="EMBL" id="QNSE01000005">
    <property type="protein sequence ID" value="RBP83750.1"/>
    <property type="molecule type" value="Genomic_DNA"/>
</dbReference>
<evidence type="ECO:0000313" key="4">
    <source>
        <dbReference type="Proteomes" id="UP000252792"/>
    </source>
</evidence>
<gene>
    <name evidence="3" type="ORF">DFP80_10570</name>
</gene>
<dbReference type="RefSeq" id="WP_113916118.1">
    <property type="nucleotide sequence ID" value="NZ_QNSE01000005.1"/>
</dbReference>
<protein>
    <recommendedName>
        <fullName evidence="2">DUF5666 domain-containing protein</fullName>
    </recommendedName>
</protein>
<name>A0A366JBG0_9GAMM</name>
<dbReference type="OrthoDB" id="5612604at2"/>
<keyword evidence="4" id="KW-1185">Reference proteome</keyword>
<dbReference type="Pfam" id="PF18914">
    <property type="entry name" value="DUF5666"/>
    <property type="match status" value="1"/>
</dbReference>
<feature type="compositionally biased region" description="Polar residues" evidence="1">
    <location>
        <begin position="264"/>
        <end position="273"/>
    </location>
</feature>
<feature type="compositionally biased region" description="Polar residues" evidence="1">
    <location>
        <begin position="288"/>
        <end position="334"/>
    </location>
</feature>
<dbReference type="AlphaFoldDB" id="A0A366JBG0"/>
<proteinExistence type="predicted"/>
<evidence type="ECO:0000256" key="1">
    <source>
        <dbReference type="SAM" id="MobiDB-lite"/>
    </source>
</evidence>
<organism evidence="3 4">
    <name type="scientific">Marinomonas rhizomae</name>
    <dbReference type="NCBI Taxonomy" id="491948"/>
    <lineage>
        <taxon>Bacteria</taxon>
        <taxon>Pseudomonadati</taxon>
        <taxon>Pseudomonadota</taxon>
        <taxon>Gammaproteobacteria</taxon>
        <taxon>Oceanospirillales</taxon>
        <taxon>Oceanospirillaceae</taxon>
        <taxon>Marinomonas</taxon>
    </lineage>
</organism>